<dbReference type="GO" id="GO:0005886">
    <property type="term" value="C:plasma membrane"/>
    <property type="evidence" value="ECO:0007669"/>
    <property type="project" value="TreeGrafter"/>
</dbReference>
<dbReference type="SUPFAM" id="SSF55073">
    <property type="entry name" value="Nucleotide cyclase"/>
    <property type="match status" value="1"/>
</dbReference>
<dbReference type="GO" id="GO:0043709">
    <property type="term" value="P:cell adhesion involved in single-species biofilm formation"/>
    <property type="evidence" value="ECO:0007669"/>
    <property type="project" value="TreeGrafter"/>
</dbReference>
<evidence type="ECO:0000313" key="5">
    <source>
        <dbReference type="Proteomes" id="UP000182229"/>
    </source>
</evidence>
<accession>A0A1L9BGT3</accession>
<feature type="domain" description="GGDEF" evidence="3">
    <location>
        <begin position="36"/>
        <end position="166"/>
    </location>
</feature>
<evidence type="ECO:0000256" key="1">
    <source>
        <dbReference type="ARBA" id="ARBA00012528"/>
    </source>
</evidence>
<name>A0A1L9BGT3_9BACT</name>
<dbReference type="CDD" id="cd01949">
    <property type="entry name" value="GGDEF"/>
    <property type="match status" value="1"/>
</dbReference>
<dbReference type="InterPro" id="IPR000160">
    <property type="entry name" value="GGDEF_dom"/>
</dbReference>
<dbReference type="PANTHER" id="PTHR45138">
    <property type="entry name" value="REGULATORY COMPONENTS OF SENSORY TRANSDUCTION SYSTEM"/>
    <property type="match status" value="1"/>
</dbReference>
<reference evidence="5" key="1">
    <citation type="submission" date="2016-11" db="EMBL/GenBank/DDBJ databases">
        <authorList>
            <person name="Shukria A."/>
            <person name="Stevens D.C."/>
        </authorList>
    </citation>
    <scope>NUCLEOTIDE SEQUENCE [LARGE SCALE GENOMIC DNA]</scope>
    <source>
        <strain evidence="5">Cbfe23</strain>
    </source>
</reference>
<dbReference type="InterPro" id="IPR029787">
    <property type="entry name" value="Nucleotide_cyclase"/>
</dbReference>
<proteinExistence type="predicted"/>
<dbReference type="AlphaFoldDB" id="A0A1L9BGT3"/>
<dbReference type="Pfam" id="PF00990">
    <property type="entry name" value="GGDEF"/>
    <property type="match status" value="1"/>
</dbReference>
<sequence length="166" mass="18086">MSERAPQVCPRTGAYLRPHFEELLARAVSDAHQARLPLTVLWVDVDETQEGNDAHGREAMDGALSALVDELAAELDGRGPIGRTEGDAFAALLYAVTPDMGERLAERMRRRFAARRFGPEPAGFHLTVSVGVAALRPQEPYGNLLDAAEAACLQAKQAGRDRVVRR</sequence>
<dbReference type="NCBIfam" id="TIGR00254">
    <property type="entry name" value="GGDEF"/>
    <property type="match status" value="1"/>
</dbReference>
<dbReference type="EC" id="2.7.7.65" evidence="1"/>
<dbReference type="Gene3D" id="3.30.70.270">
    <property type="match status" value="1"/>
</dbReference>
<organism evidence="4 5">
    <name type="scientific">Cystobacter ferrugineus</name>
    <dbReference type="NCBI Taxonomy" id="83449"/>
    <lineage>
        <taxon>Bacteria</taxon>
        <taxon>Pseudomonadati</taxon>
        <taxon>Myxococcota</taxon>
        <taxon>Myxococcia</taxon>
        <taxon>Myxococcales</taxon>
        <taxon>Cystobacterineae</taxon>
        <taxon>Archangiaceae</taxon>
        <taxon>Cystobacter</taxon>
    </lineage>
</organism>
<dbReference type="PANTHER" id="PTHR45138:SF9">
    <property type="entry name" value="DIGUANYLATE CYCLASE DGCM-RELATED"/>
    <property type="match status" value="1"/>
</dbReference>
<dbReference type="SMART" id="SM00267">
    <property type="entry name" value="GGDEF"/>
    <property type="match status" value="1"/>
</dbReference>
<evidence type="ECO:0000313" key="4">
    <source>
        <dbReference type="EMBL" id="OJH41398.1"/>
    </source>
</evidence>
<comment type="catalytic activity">
    <reaction evidence="2">
        <text>2 GTP = 3',3'-c-di-GMP + 2 diphosphate</text>
        <dbReference type="Rhea" id="RHEA:24898"/>
        <dbReference type="ChEBI" id="CHEBI:33019"/>
        <dbReference type="ChEBI" id="CHEBI:37565"/>
        <dbReference type="ChEBI" id="CHEBI:58805"/>
        <dbReference type="EC" id="2.7.7.65"/>
    </reaction>
</comment>
<gene>
    <name evidence="4" type="ORF">BON30_11100</name>
</gene>
<dbReference type="OrthoDB" id="5513702at2"/>
<reference evidence="4 5" key="2">
    <citation type="submission" date="2016-12" db="EMBL/GenBank/DDBJ databases">
        <title>Draft Genome Sequence of Cystobacter ferrugineus Strain Cbfe23.</title>
        <authorList>
            <person name="Akbar S."/>
            <person name="Dowd S.E."/>
            <person name="Stevens D.C."/>
        </authorList>
    </citation>
    <scope>NUCLEOTIDE SEQUENCE [LARGE SCALE GENOMIC DNA]</scope>
    <source>
        <strain evidence="4 5">Cbfe23</strain>
    </source>
</reference>
<evidence type="ECO:0000259" key="3">
    <source>
        <dbReference type="PROSITE" id="PS50887"/>
    </source>
</evidence>
<protein>
    <recommendedName>
        <fullName evidence="1">diguanylate cyclase</fullName>
        <ecNumber evidence="1">2.7.7.65</ecNumber>
    </recommendedName>
</protein>
<dbReference type="GO" id="GO:0052621">
    <property type="term" value="F:diguanylate cyclase activity"/>
    <property type="evidence" value="ECO:0007669"/>
    <property type="project" value="UniProtKB-EC"/>
</dbReference>
<dbReference type="EMBL" id="MPIN01000002">
    <property type="protein sequence ID" value="OJH41398.1"/>
    <property type="molecule type" value="Genomic_DNA"/>
</dbReference>
<dbReference type="RefSeq" id="WP_071897948.1">
    <property type="nucleotide sequence ID" value="NZ_MPIN01000002.1"/>
</dbReference>
<dbReference type="InterPro" id="IPR043128">
    <property type="entry name" value="Rev_trsase/Diguanyl_cyclase"/>
</dbReference>
<evidence type="ECO:0000256" key="2">
    <source>
        <dbReference type="ARBA" id="ARBA00034247"/>
    </source>
</evidence>
<dbReference type="Proteomes" id="UP000182229">
    <property type="component" value="Unassembled WGS sequence"/>
</dbReference>
<keyword evidence="5" id="KW-1185">Reference proteome</keyword>
<dbReference type="STRING" id="83449.BON30_11100"/>
<comment type="caution">
    <text evidence="4">The sequence shown here is derived from an EMBL/GenBank/DDBJ whole genome shotgun (WGS) entry which is preliminary data.</text>
</comment>
<dbReference type="PROSITE" id="PS50887">
    <property type="entry name" value="GGDEF"/>
    <property type="match status" value="1"/>
</dbReference>
<dbReference type="GO" id="GO:1902201">
    <property type="term" value="P:negative regulation of bacterial-type flagellum-dependent cell motility"/>
    <property type="evidence" value="ECO:0007669"/>
    <property type="project" value="TreeGrafter"/>
</dbReference>
<dbReference type="InterPro" id="IPR050469">
    <property type="entry name" value="Diguanylate_Cyclase"/>
</dbReference>